<dbReference type="InterPro" id="IPR058031">
    <property type="entry name" value="AAA_lid_NorR"/>
</dbReference>
<dbReference type="RefSeq" id="WP_146532700.1">
    <property type="nucleotide sequence ID" value="NZ_SJPX01000001.1"/>
</dbReference>
<dbReference type="SMART" id="SM00448">
    <property type="entry name" value="REC"/>
    <property type="match status" value="1"/>
</dbReference>
<dbReference type="GO" id="GO:0000160">
    <property type="term" value="P:phosphorelay signal transduction system"/>
    <property type="evidence" value="ECO:0007669"/>
    <property type="project" value="InterPro"/>
</dbReference>
<dbReference type="InterPro" id="IPR025944">
    <property type="entry name" value="Sigma_54_int_dom_CS"/>
</dbReference>
<dbReference type="PANTHER" id="PTHR32071:SF117">
    <property type="entry name" value="PTS-DEPENDENT DIHYDROXYACETONE KINASE OPERON REGULATORY PROTEIN-RELATED"/>
    <property type="match status" value="1"/>
</dbReference>
<dbReference type="Gene3D" id="1.10.10.60">
    <property type="entry name" value="Homeodomain-like"/>
    <property type="match status" value="1"/>
</dbReference>
<evidence type="ECO:0000313" key="10">
    <source>
        <dbReference type="EMBL" id="TWU57885.1"/>
    </source>
</evidence>
<dbReference type="AlphaFoldDB" id="A0A5C6F940"/>
<accession>A0A5C6F940</accession>
<dbReference type="InterPro" id="IPR002078">
    <property type="entry name" value="Sigma_54_int"/>
</dbReference>
<feature type="region of interest" description="Disordered" evidence="7">
    <location>
        <begin position="128"/>
        <end position="147"/>
    </location>
</feature>
<dbReference type="InterPro" id="IPR027417">
    <property type="entry name" value="P-loop_NTPase"/>
</dbReference>
<evidence type="ECO:0000259" key="9">
    <source>
        <dbReference type="PROSITE" id="PS50110"/>
    </source>
</evidence>
<evidence type="ECO:0000256" key="3">
    <source>
        <dbReference type="ARBA" id="ARBA00023015"/>
    </source>
</evidence>
<dbReference type="Pfam" id="PF00158">
    <property type="entry name" value="Sigma54_activat"/>
    <property type="match status" value="1"/>
</dbReference>
<evidence type="ECO:0000256" key="1">
    <source>
        <dbReference type="ARBA" id="ARBA00022741"/>
    </source>
</evidence>
<keyword evidence="1" id="KW-0547">Nucleotide-binding</keyword>
<evidence type="ECO:0000313" key="11">
    <source>
        <dbReference type="Proteomes" id="UP000317977"/>
    </source>
</evidence>
<dbReference type="CDD" id="cd00156">
    <property type="entry name" value="REC"/>
    <property type="match status" value="1"/>
</dbReference>
<dbReference type="Gene3D" id="3.40.50.300">
    <property type="entry name" value="P-loop containing nucleotide triphosphate hydrolases"/>
    <property type="match status" value="1"/>
</dbReference>
<dbReference type="PROSITE" id="PS50045">
    <property type="entry name" value="SIGMA54_INTERACT_4"/>
    <property type="match status" value="1"/>
</dbReference>
<proteinExistence type="predicted"/>
<dbReference type="InterPro" id="IPR002197">
    <property type="entry name" value="HTH_Fis"/>
</dbReference>
<keyword evidence="4" id="KW-0238">DNA-binding</keyword>
<dbReference type="InterPro" id="IPR001789">
    <property type="entry name" value="Sig_transdc_resp-reg_receiver"/>
</dbReference>
<dbReference type="PRINTS" id="PR01590">
    <property type="entry name" value="HTHFIS"/>
</dbReference>
<evidence type="ECO:0000256" key="4">
    <source>
        <dbReference type="ARBA" id="ARBA00023125"/>
    </source>
</evidence>
<keyword evidence="3" id="KW-0805">Transcription regulation</keyword>
<evidence type="ECO:0000256" key="5">
    <source>
        <dbReference type="ARBA" id="ARBA00023163"/>
    </source>
</evidence>
<dbReference type="Pfam" id="PF02954">
    <property type="entry name" value="HTH_8"/>
    <property type="match status" value="1"/>
</dbReference>
<feature type="domain" description="Response regulatory" evidence="9">
    <location>
        <begin position="12"/>
        <end position="125"/>
    </location>
</feature>
<sequence>MVHPHGLSSKPKILVACEGNSVVGSVHSHFTKWGYEVTATSCMDDLLKRLATSPPDLILLDLGIEGCGFEMLSTLGQSWRSIPVIAMAADATIGLAVRATKLGAVDVVANPPDLFQLRVLVDGAVRDNDSRNRSRRNEASRQLEPDSRNFGILGESQAVQDVLELVHDVAETDATVLILGESGTGKELLARAIHHCSSRSHMPFVPVNVAALPATLSESILFGHEKGSYTGADTTSEGWCETADQGTLMLDEIGEMDIQLQAKLLRFLQDGTYMRVGSNQARSANVRIVAATNREPQDMVSEGLMREDLYYRLNVFPIRMPPLRERRSDIPILAEAFLEKSVETHRRPVVGFSKDAMDCLVAYDWPGNVRQLENLVTRMVLLAREPYIGIKNVPIEIKSETRSAASAVAETETGLSQMESVEKKTILSALRDTNGNAVAAAKLLGLGQATIYRKIKRFDIELKQIKSATKSAY</sequence>
<dbReference type="PROSITE" id="PS50110">
    <property type="entry name" value="RESPONSE_REGULATORY"/>
    <property type="match status" value="1"/>
</dbReference>
<name>A0A5C6F940_9BACT</name>
<dbReference type="PROSITE" id="PS00688">
    <property type="entry name" value="SIGMA54_INTERACT_3"/>
    <property type="match status" value="1"/>
</dbReference>
<dbReference type="InterPro" id="IPR003593">
    <property type="entry name" value="AAA+_ATPase"/>
</dbReference>
<dbReference type="GO" id="GO:0005524">
    <property type="term" value="F:ATP binding"/>
    <property type="evidence" value="ECO:0007669"/>
    <property type="project" value="UniProtKB-KW"/>
</dbReference>
<dbReference type="InterPro" id="IPR025662">
    <property type="entry name" value="Sigma_54_int_dom_ATP-bd_1"/>
</dbReference>
<evidence type="ECO:0000256" key="2">
    <source>
        <dbReference type="ARBA" id="ARBA00022840"/>
    </source>
</evidence>
<reference evidence="10 11" key="1">
    <citation type="submission" date="2019-02" db="EMBL/GenBank/DDBJ databases">
        <title>Deep-cultivation of Planctomycetes and their phenomic and genomic characterization uncovers novel biology.</title>
        <authorList>
            <person name="Wiegand S."/>
            <person name="Jogler M."/>
            <person name="Boedeker C."/>
            <person name="Pinto D."/>
            <person name="Vollmers J."/>
            <person name="Rivas-Marin E."/>
            <person name="Kohn T."/>
            <person name="Peeters S.H."/>
            <person name="Heuer A."/>
            <person name="Rast P."/>
            <person name="Oberbeckmann S."/>
            <person name="Bunk B."/>
            <person name="Jeske O."/>
            <person name="Meyerdierks A."/>
            <person name="Storesund J.E."/>
            <person name="Kallscheuer N."/>
            <person name="Luecker S."/>
            <person name="Lage O.M."/>
            <person name="Pohl T."/>
            <person name="Merkel B.J."/>
            <person name="Hornburger P."/>
            <person name="Mueller R.-W."/>
            <person name="Bruemmer F."/>
            <person name="Labrenz M."/>
            <person name="Spormann A.M."/>
            <person name="Op Den Camp H."/>
            <person name="Overmann J."/>
            <person name="Amann R."/>
            <person name="Jetten M.S.M."/>
            <person name="Mascher T."/>
            <person name="Medema M.H."/>
            <person name="Devos D.P."/>
            <person name="Kaster A.-K."/>
            <person name="Ovreas L."/>
            <person name="Rohde M."/>
            <person name="Galperin M.Y."/>
            <person name="Jogler C."/>
        </authorList>
    </citation>
    <scope>NUCLEOTIDE SEQUENCE [LARGE SCALE GENOMIC DNA]</scope>
    <source>
        <strain evidence="10 11">Poly59</strain>
    </source>
</reference>
<organism evidence="10 11">
    <name type="scientific">Rubripirellula reticaptiva</name>
    <dbReference type="NCBI Taxonomy" id="2528013"/>
    <lineage>
        <taxon>Bacteria</taxon>
        <taxon>Pseudomonadati</taxon>
        <taxon>Planctomycetota</taxon>
        <taxon>Planctomycetia</taxon>
        <taxon>Pirellulales</taxon>
        <taxon>Pirellulaceae</taxon>
        <taxon>Rubripirellula</taxon>
    </lineage>
</organism>
<dbReference type="PANTHER" id="PTHR32071">
    <property type="entry name" value="TRANSCRIPTIONAL REGULATORY PROTEIN"/>
    <property type="match status" value="1"/>
</dbReference>
<dbReference type="InterPro" id="IPR009057">
    <property type="entry name" value="Homeodomain-like_sf"/>
</dbReference>
<dbReference type="EMBL" id="SJPX01000001">
    <property type="protein sequence ID" value="TWU57885.1"/>
    <property type="molecule type" value="Genomic_DNA"/>
</dbReference>
<feature type="domain" description="Sigma-54 factor interaction" evidence="8">
    <location>
        <begin position="152"/>
        <end position="381"/>
    </location>
</feature>
<keyword evidence="6" id="KW-0597">Phosphoprotein</keyword>
<dbReference type="Gene3D" id="1.10.8.60">
    <property type="match status" value="1"/>
</dbReference>
<dbReference type="InterPro" id="IPR011006">
    <property type="entry name" value="CheY-like_superfamily"/>
</dbReference>
<dbReference type="GO" id="GO:0006355">
    <property type="term" value="P:regulation of DNA-templated transcription"/>
    <property type="evidence" value="ECO:0007669"/>
    <property type="project" value="InterPro"/>
</dbReference>
<dbReference type="FunFam" id="3.40.50.300:FF:000006">
    <property type="entry name" value="DNA-binding transcriptional regulator NtrC"/>
    <property type="match status" value="1"/>
</dbReference>
<keyword evidence="5" id="KW-0804">Transcription</keyword>
<feature type="modified residue" description="4-aspartylphosphate" evidence="6">
    <location>
        <position position="61"/>
    </location>
</feature>
<keyword evidence="2" id="KW-0067">ATP-binding</keyword>
<protein>
    <submittedName>
        <fullName evidence="10">Transcriptional regulatory protein ZraR</fullName>
    </submittedName>
</protein>
<dbReference type="SMART" id="SM00382">
    <property type="entry name" value="AAA"/>
    <property type="match status" value="1"/>
</dbReference>
<evidence type="ECO:0000256" key="7">
    <source>
        <dbReference type="SAM" id="MobiDB-lite"/>
    </source>
</evidence>
<gene>
    <name evidence="10" type="primary">zraR_2</name>
    <name evidence="10" type="ORF">Poly59_07940</name>
</gene>
<dbReference type="GO" id="GO:0043565">
    <property type="term" value="F:sequence-specific DNA binding"/>
    <property type="evidence" value="ECO:0007669"/>
    <property type="project" value="InterPro"/>
</dbReference>
<dbReference type="CDD" id="cd00009">
    <property type="entry name" value="AAA"/>
    <property type="match status" value="1"/>
</dbReference>
<dbReference type="Pfam" id="PF00072">
    <property type="entry name" value="Response_reg"/>
    <property type="match status" value="1"/>
</dbReference>
<dbReference type="SUPFAM" id="SSF52540">
    <property type="entry name" value="P-loop containing nucleoside triphosphate hydrolases"/>
    <property type="match status" value="1"/>
</dbReference>
<evidence type="ECO:0000256" key="6">
    <source>
        <dbReference type="PROSITE-ProRule" id="PRU00169"/>
    </source>
</evidence>
<comment type="caution">
    <text evidence="10">The sequence shown here is derived from an EMBL/GenBank/DDBJ whole genome shotgun (WGS) entry which is preliminary data.</text>
</comment>
<dbReference type="PROSITE" id="PS00675">
    <property type="entry name" value="SIGMA54_INTERACT_1"/>
    <property type="match status" value="1"/>
</dbReference>
<dbReference type="OrthoDB" id="9771372at2"/>
<evidence type="ECO:0000259" key="8">
    <source>
        <dbReference type="PROSITE" id="PS50045"/>
    </source>
</evidence>
<keyword evidence="11" id="KW-1185">Reference proteome</keyword>
<dbReference type="Proteomes" id="UP000317977">
    <property type="component" value="Unassembled WGS sequence"/>
</dbReference>
<dbReference type="SUPFAM" id="SSF46689">
    <property type="entry name" value="Homeodomain-like"/>
    <property type="match status" value="1"/>
</dbReference>
<dbReference type="Gene3D" id="3.40.50.2300">
    <property type="match status" value="1"/>
</dbReference>
<dbReference type="Pfam" id="PF25601">
    <property type="entry name" value="AAA_lid_14"/>
    <property type="match status" value="1"/>
</dbReference>
<dbReference type="SUPFAM" id="SSF52172">
    <property type="entry name" value="CheY-like"/>
    <property type="match status" value="1"/>
</dbReference>